<dbReference type="GeneID" id="63684126"/>
<keyword evidence="2" id="KW-1185">Reference proteome</keyword>
<reference evidence="1 2" key="1">
    <citation type="journal article" date="2012" name="Science">
        <title>The Paleozoic origin of enzymatic lignin decomposition reconstructed from 31 fungal genomes.</title>
        <authorList>
            <person name="Floudas D."/>
            <person name="Binder M."/>
            <person name="Riley R."/>
            <person name="Barry K."/>
            <person name="Blanchette R.A."/>
            <person name="Henrissat B."/>
            <person name="Martinez A.T."/>
            <person name="Otillar R."/>
            <person name="Spatafora J.W."/>
            <person name="Yadav J.S."/>
            <person name="Aerts A."/>
            <person name="Benoit I."/>
            <person name="Boyd A."/>
            <person name="Carlson A."/>
            <person name="Copeland A."/>
            <person name="Coutinho P.M."/>
            <person name="de Vries R.P."/>
            <person name="Ferreira P."/>
            <person name="Findley K."/>
            <person name="Foster B."/>
            <person name="Gaskell J."/>
            <person name="Glotzer D."/>
            <person name="Gorecki P."/>
            <person name="Heitman J."/>
            <person name="Hesse C."/>
            <person name="Hori C."/>
            <person name="Igarashi K."/>
            <person name="Jurgens J.A."/>
            <person name="Kallen N."/>
            <person name="Kersten P."/>
            <person name="Kohler A."/>
            <person name="Kuees U."/>
            <person name="Kumar T.K.A."/>
            <person name="Kuo A."/>
            <person name="LaButti K."/>
            <person name="Larrondo L.F."/>
            <person name="Lindquist E."/>
            <person name="Ling A."/>
            <person name="Lombard V."/>
            <person name="Lucas S."/>
            <person name="Lundell T."/>
            <person name="Martin R."/>
            <person name="McLaughlin D.J."/>
            <person name="Morgenstern I."/>
            <person name="Morin E."/>
            <person name="Murat C."/>
            <person name="Nagy L.G."/>
            <person name="Nolan M."/>
            <person name="Ohm R.A."/>
            <person name="Patyshakuliyeva A."/>
            <person name="Rokas A."/>
            <person name="Ruiz-Duenas F.J."/>
            <person name="Sabat G."/>
            <person name="Salamov A."/>
            <person name="Samejima M."/>
            <person name="Schmutz J."/>
            <person name="Slot J.C."/>
            <person name="St John F."/>
            <person name="Stenlid J."/>
            <person name="Sun H."/>
            <person name="Sun S."/>
            <person name="Syed K."/>
            <person name="Tsang A."/>
            <person name="Wiebenga A."/>
            <person name="Young D."/>
            <person name="Pisabarro A."/>
            <person name="Eastwood D.C."/>
            <person name="Martin F."/>
            <person name="Cullen D."/>
            <person name="Grigoriev I.V."/>
            <person name="Hibbett D.S."/>
        </authorList>
    </citation>
    <scope>NUCLEOTIDE SEQUENCE [LARGE SCALE GENOMIC DNA]</scope>
    <source>
        <strain evidence="1 2">DJM-731 SS1</strain>
    </source>
</reference>
<protein>
    <submittedName>
        <fullName evidence="1">Uncharacterized protein</fullName>
    </submittedName>
</protein>
<dbReference type="HOGENOM" id="CLU_1835109_0_0_1"/>
<accession>M5FT85</accession>
<dbReference type="RefSeq" id="XP_040625492.1">
    <property type="nucleotide sequence ID" value="XM_040769064.1"/>
</dbReference>
<dbReference type="EMBL" id="JH795872">
    <property type="protein sequence ID" value="EJT98594.1"/>
    <property type="molecule type" value="Genomic_DNA"/>
</dbReference>
<name>M5FT85_DACPD</name>
<dbReference type="Proteomes" id="UP000030653">
    <property type="component" value="Unassembled WGS sequence"/>
</dbReference>
<gene>
    <name evidence="1" type="ORF">DACRYDRAFT_110503</name>
</gene>
<evidence type="ECO:0000313" key="2">
    <source>
        <dbReference type="Proteomes" id="UP000030653"/>
    </source>
</evidence>
<dbReference type="AlphaFoldDB" id="M5FT85"/>
<proteinExistence type="predicted"/>
<organism evidence="1 2">
    <name type="scientific">Dacryopinax primogenitus (strain DJM 731)</name>
    <name type="common">Brown rot fungus</name>
    <dbReference type="NCBI Taxonomy" id="1858805"/>
    <lineage>
        <taxon>Eukaryota</taxon>
        <taxon>Fungi</taxon>
        <taxon>Dikarya</taxon>
        <taxon>Basidiomycota</taxon>
        <taxon>Agaricomycotina</taxon>
        <taxon>Dacrymycetes</taxon>
        <taxon>Dacrymycetales</taxon>
        <taxon>Dacrymycetaceae</taxon>
        <taxon>Dacryopinax</taxon>
    </lineage>
</organism>
<sequence>MLCMQGEHLVATWRAARIEDEEGVELEELEEGRVGRKETKSNGAATAGKKTFEPSCKEKYSKLSAAGLHMWDVFCTHIQGMKDGFLDADAKACAEDLAVVLKNKWKILAGFIFSIIWLAHGVSPVKVFTTLINSFKPKGE</sequence>
<evidence type="ECO:0000313" key="1">
    <source>
        <dbReference type="EMBL" id="EJT98594.1"/>
    </source>
</evidence>